<dbReference type="GO" id="GO:0015267">
    <property type="term" value="F:channel activity"/>
    <property type="evidence" value="ECO:0007669"/>
    <property type="project" value="InterPro"/>
</dbReference>
<keyword evidence="10" id="KW-1185">Reference proteome</keyword>
<organism evidence="8 9">
    <name type="scientific">Prunus dulcis</name>
    <name type="common">Almond</name>
    <name type="synonym">Amygdalus dulcis</name>
    <dbReference type="NCBI Taxonomy" id="3755"/>
    <lineage>
        <taxon>Eukaryota</taxon>
        <taxon>Viridiplantae</taxon>
        <taxon>Streptophyta</taxon>
        <taxon>Embryophyta</taxon>
        <taxon>Tracheophyta</taxon>
        <taxon>Spermatophyta</taxon>
        <taxon>Magnoliopsida</taxon>
        <taxon>eudicotyledons</taxon>
        <taxon>Gunneridae</taxon>
        <taxon>Pentapetalae</taxon>
        <taxon>rosids</taxon>
        <taxon>fabids</taxon>
        <taxon>Rosales</taxon>
        <taxon>Rosaceae</taxon>
        <taxon>Amygdaloideae</taxon>
        <taxon>Amygdaleae</taxon>
        <taxon>Prunus</taxon>
    </lineage>
</organism>
<reference evidence="9" key="2">
    <citation type="journal article" date="2020" name="Plant J.">
        <title>Transposons played a major role in the diversification between the closely related almond and peach genomes: results from the almond genome sequence.</title>
        <authorList>
            <person name="Alioto T."/>
            <person name="Alexiou K.G."/>
            <person name="Bardil A."/>
            <person name="Barteri F."/>
            <person name="Castanera R."/>
            <person name="Cruz F."/>
            <person name="Dhingra A."/>
            <person name="Duval H."/>
            <person name="Fernandez I Marti A."/>
            <person name="Frias L."/>
            <person name="Galan B."/>
            <person name="Garcia J.L."/>
            <person name="Howad W."/>
            <person name="Gomez-Garrido J."/>
            <person name="Gut M."/>
            <person name="Julca I."/>
            <person name="Morata J."/>
            <person name="Puigdomenech P."/>
            <person name="Ribeca P."/>
            <person name="Rubio Cabetas M.J."/>
            <person name="Vlasova A."/>
            <person name="Wirthensohn M."/>
            <person name="Garcia-Mas J."/>
            <person name="Gabaldon T."/>
            <person name="Casacuberta J.M."/>
            <person name="Arus P."/>
        </authorList>
    </citation>
    <scope>NUCLEOTIDE SEQUENCE [LARGE SCALE GENOMIC DNA]</scope>
    <source>
        <strain evidence="9">cv. Texas</strain>
    </source>
</reference>
<evidence type="ECO:0000256" key="3">
    <source>
        <dbReference type="ARBA" id="ARBA00022989"/>
    </source>
</evidence>
<evidence type="ECO:0000256" key="4">
    <source>
        <dbReference type="ARBA" id="ARBA00023136"/>
    </source>
</evidence>
<keyword evidence="4 6" id="KW-0472">Membrane</keyword>
<dbReference type="EMBL" id="JAJFAZ020000008">
    <property type="protein sequence ID" value="KAI5315015.1"/>
    <property type="molecule type" value="Genomic_DNA"/>
</dbReference>
<evidence type="ECO:0000256" key="1">
    <source>
        <dbReference type="ARBA" id="ARBA00004141"/>
    </source>
</evidence>
<dbReference type="PANTHER" id="PTHR47002:SF6">
    <property type="entry name" value="X INTRINSIC PROTEIN"/>
    <property type="match status" value="1"/>
</dbReference>
<evidence type="ECO:0000256" key="2">
    <source>
        <dbReference type="ARBA" id="ARBA00022692"/>
    </source>
</evidence>
<name>A0A5E4EIU1_PRUDU</name>
<evidence type="ECO:0000313" key="8">
    <source>
        <dbReference type="EMBL" id="VVA15607.1"/>
    </source>
</evidence>
<dbReference type="PANTHER" id="PTHR47002">
    <property type="entry name" value="AQUAPORIN-LIKE"/>
    <property type="match status" value="1"/>
</dbReference>
<dbReference type="Gene3D" id="1.20.1080.10">
    <property type="entry name" value="Glycerol uptake facilitator protein"/>
    <property type="match status" value="1"/>
</dbReference>
<evidence type="ECO:0000313" key="9">
    <source>
        <dbReference type="Proteomes" id="UP000327085"/>
    </source>
</evidence>
<evidence type="ECO:0000313" key="7">
    <source>
        <dbReference type="EMBL" id="KAI5315015.1"/>
    </source>
</evidence>
<gene>
    <name evidence="8" type="ORF">ALMOND_2B014948</name>
    <name evidence="7" type="ORF">L3X38_044191</name>
</gene>
<keyword evidence="3 6" id="KW-1133">Transmembrane helix</keyword>
<protein>
    <submittedName>
        <fullName evidence="8">PREDICTED: aquaporin</fullName>
    </submittedName>
</protein>
<proteinExistence type="inferred from homology"/>
<dbReference type="EMBL" id="CABIKO010000015">
    <property type="protein sequence ID" value="VVA15607.1"/>
    <property type="molecule type" value="Genomic_DNA"/>
</dbReference>
<dbReference type="PRINTS" id="PR00783">
    <property type="entry name" value="MINTRINSICP"/>
</dbReference>
<dbReference type="Gramene" id="VVA15607">
    <property type="protein sequence ID" value="VVA15607"/>
    <property type="gene ID" value="Prudul26B014948"/>
</dbReference>
<dbReference type="InterPro" id="IPR000425">
    <property type="entry name" value="MIP"/>
</dbReference>
<feature type="transmembrane region" description="Helical" evidence="6">
    <location>
        <begin position="45"/>
        <end position="64"/>
    </location>
</feature>
<dbReference type="Pfam" id="PF00230">
    <property type="entry name" value="MIP"/>
    <property type="match status" value="1"/>
</dbReference>
<evidence type="ECO:0000256" key="5">
    <source>
        <dbReference type="RuleBase" id="RU000477"/>
    </source>
</evidence>
<keyword evidence="2 5" id="KW-0812">Transmembrane</keyword>
<dbReference type="Proteomes" id="UP000327085">
    <property type="component" value="Chromosome 8"/>
</dbReference>
<dbReference type="AlphaFoldDB" id="A0A5E4EIU1"/>
<dbReference type="InterPro" id="IPR023271">
    <property type="entry name" value="Aquaporin-like"/>
</dbReference>
<keyword evidence="5" id="KW-0813">Transport</keyword>
<comment type="similarity">
    <text evidence="5">Belongs to the MIP/aquaporin (TC 1.A.8) family.</text>
</comment>
<accession>A0A5E4EIU1</accession>
<evidence type="ECO:0000313" key="10">
    <source>
        <dbReference type="Proteomes" id="UP001054821"/>
    </source>
</evidence>
<feature type="transmembrane region" description="Helical" evidence="6">
    <location>
        <begin position="7"/>
        <end position="25"/>
    </location>
</feature>
<evidence type="ECO:0000256" key="6">
    <source>
        <dbReference type="SAM" id="Phobius"/>
    </source>
</evidence>
<sequence length="149" mass="15906">MLSAPIGLGVFISITITGTAGYSGIGLNPARCLGPALVRGGSLWHGHWVFWFAPILACVIYYLVFKTFPKKGLVVLEGEHDILSIGEACFKGSSTPVYIQKPSSGDACAHSRLYSKAKRPIAPSRVTMNTLTNPGSICFSNNFTISSNP</sequence>
<reference evidence="8" key="1">
    <citation type="submission" date="2019-07" db="EMBL/GenBank/DDBJ databases">
        <authorList>
            <person name="Alioto T."/>
            <person name="Alioto T."/>
            <person name="Gomez Garrido J."/>
        </authorList>
    </citation>
    <scope>NUCLEOTIDE SEQUENCE</scope>
</reference>
<comment type="subcellular location">
    <subcellularLocation>
        <location evidence="1">Membrane</location>
        <topology evidence="1">Multi-pass membrane protein</topology>
    </subcellularLocation>
</comment>
<dbReference type="Proteomes" id="UP001054821">
    <property type="component" value="Chromosome 8"/>
</dbReference>
<dbReference type="InParanoid" id="A0A5E4EIU1"/>
<dbReference type="GO" id="GO:0016020">
    <property type="term" value="C:membrane"/>
    <property type="evidence" value="ECO:0007669"/>
    <property type="project" value="UniProtKB-SubCell"/>
</dbReference>
<reference evidence="7 10" key="3">
    <citation type="journal article" date="2022" name="G3 (Bethesda)">
        <title>Whole-genome sequence and methylome profiling of the almond [Prunus dulcis (Mill.) D.A. Webb] cultivar 'Nonpareil'.</title>
        <authorList>
            <person name="D'Amico-Willman K.M."/>
            <person name="Ouma W.Z."/>
            <person name="Meulia T."/>
            <person name="Sideli G.M."/>
            <person name="Gradziel T.M."/>
            <person name="Fresnedo-Ramirez J."/>
        </authorList>
    </citation>
    <scope>NUCLEOTIDE SEQUENCE [LARGE SCALE GENOMIC DNA]</scope>
    <source>
        <strain evidence="7">Clone GOH B32 T37-40</strain>
    </source>
</reference>
<dbReference type="SUPFAM" id="SSF81338">
    <property type="entry name" value="Aquaporin-like"/>
    <property type="match status" value="1"/>
</dbReference>